<dbReference type="Pfam" id="PF00696">
    <property type="entry name" value="AA_kinase"/>
    <property type="match status" value="1"/>
</dbReference>
<dbReference type="AlphaFoldDB" id="A0AAW9RN01"/>
<keyword evidence="6 8" id="KW-0067">ATP-binding</keyword>
<protein>
    <recommendedName>
        <fullName evidence="9">Aspartokinase</fullName>
        <ecNumber evidence="9">2.7.2.4</ecNumber>
    </recommendedName>
</protein>
<keyword evidence="4 8" id="KW-0547">Nucleotide-binding</keyword>
<dbReference type="PROSITE" id="PS00324">
    <property type="entry name" value="ASPARTOKINASE"/>
    <property type="match status" value="1"/>
</dbReference>
<dbReference type="PIRSF" id="PIRSF000726">
    <property type="entry name" value="Asp_kin"/>
    <property type="match status" value="1"/>
</dbReference>
<keyword evidence="5 9" id="KW-0418">Kinase</keyword>
<evidence type="ECO:0000256" key="10">
    <source>
        <dbReference type="RuleBase" id="RU004249"/>
    </source>
</evidence>
<dbReference type="InterPro" id="IPR001341">
    <property type="entry name" value="Asp_kinase"/>
</dbReference>
<dbReference type="GO" id="GO:0009089">
    <property type="term" value="P:lysine biosynthetic process via diaminopimelate"/>
    <property type="evidence" value="ECO:0007669"/>
    <property type="project" value="InterPro"/>
</dbReference>
<evidence type="ECO:0000256" key="3">
    <source>
        <dbReference type="ARBA" id="ARBA00022679"/>
    </source>
</evidence>
<dbReference type="InterPro" id="IPR001048">
    <property type="entry name" value="Asp/Glu/Uridylate_kinase"/>
</dbReference>
<reference evidence="12 13" key="1">
    <citation type="submission" date="2024-02" db="EMBL/GenBank/DDBJ databases">
        <title>A novel Wenzhouxiangellaceae bacterium, isolated from coastal sediments.</title>
        <authorList>
            <person name="Du Z.-J."/>
            <person name="Ye Y.-Q."/>
            <person name="Zhang X.-Y."/>
        </authorList>
    </citation>
    <scope>NUCLEOTIDE SEQUENCE [LARGE SCALE GENOMIC DNA]</scope>
    <source>
        <strain evidence="12 13">CH-27</strain>
    </source>
</reference>
<dbReference type="Proteomes" id="UP001359886">
    <property type="component" value="Unassembled WGS sequence"/>
</dbReference>
<evidence type="ECO:0000256" key="4">
    <source>
        <dbReference type="ARBA" id="ARBA00022741"/>
    </source>
</evidence>
<dbReference type="RefSeq" id="WP_354696222.1">
    <property type="nucleotide sequence ID" value="NZ_JAZHOG010000010.1"/>
</dbReference>
<dbReference type="InterPro" id="IPR045865">
    <property type="entry name" value="ACT-like_dom_sf"/>
</dbReference>
<evidence type="ECO:0000256" key="5">
    <source>
        <dbReference type="ARBA" id="ARBA00022777"/>
    </source>
</evidence>
<evidence type="ECO:0000256" key="8">
    <source>
        <dbReference type="PIRSR" id="PIRSR000726-1"/>
    </source>
</evidence>
<comment type="pathway">
    <text evidence="10">Amino-acid biosynthesis; L-methionine biosynthesis via de novo pathway; L-homoserine from L-aspartate: step 1/3.</text>
</comment>
<sequence>MPADWIILKFGGTSVAGRPQWETIARLAAQRREAGFRVLLVCSAASGVTSALSALADNPGDTGALADIDLRHRRLARELEVDAEACLAEAQKRIRAALGRLADGDSLAPRADLLATGEWLSTQLGAAFLRQRLPVSWADAREALQVVDEPDLSPVRRWLSATCQPGADPGLARRWSQLEPVVITQGYAARDEEGRTRVLGRGGSDTSAALLGGRLNADRVEIWTDVPGLFSADPRRVPQARLITRLGYDEALEMASNGARVVHPNAIRAAQVTCTPLRVLDTTRPELPGSLIARHIDPVPGVKAITCQADMIVLLLRKRDHRREVGFLARVFEIVGRHGISVDLVSTSETTTSVAINGAANHVDAAGLQGLVSDLESQCAVTVHRRCACVNLVGREVRTALANLTGALALFRDHPLLMLSQSANDQCLSLLVKAGADEELMRRAHAILIPGPEDSGGVFGPAWADLEGVV</sequence>
<evidence type="ECO:0000256" key="9">
    <source>
        <dbReference type="RuleBase" id="RU003448"/>
    </source>
</evidence>
<comment type="pathway">
    <text evidence="1 10">Amino-acid biosynthesis; L-lysine biosynthesis via DAP pathway; (S)-tetrahydrodipicolinate from L-aspartate: step 1/4.</text>
</comment>
<feature type="domain" description="Aspartate/glutamate/uridylate kinase" evidence="11">
    <location>
        <begin position="5"/>
        <end position="280"/>
    </location>
</feature>
<evidence type="ECO:0000313" key="12">
    <source>
        <dbReference type="EMBL" id="MEJ8568901.1"/>
    </source>
</evidence>
<feature type="binding site" evidence="8">
    <location>
        <begin position="224"/>
        <end position="225"/>
    </location>
    <ligand>
        <name>ATP</name>
        <dbReference type="ChEBI" id="CHEBI:30616"/>
    </ligand>
</feature>
<evidence type="ECO:0000313" key="13">
    <source>
        <dbReference type="Proteomes" id="UP001359886"/>
    </source>
</evidence>
<evidence type="ECO:0000256" key="1">
    <source>
        <dbReference type="ARBA" id="ARBA00004766"/>
    </source>
</evidence>
<dbReference type="SUPFAM" id="SSF53633">
    <property type="entry name" value="Carbamate kinase-like"/>
    <property type="match status" value="1"/>
</dbReference>
<dbReference type="EC" id="2.7.2.4" evidence="9"/>
<dbReference type="PANTHER" id="PTHR21499">
    <property type="entry name" value="ASPARTATE KINASE"/>
    <property type="match status" value="1"/>
</dbReference>
<dbReference type="GO" id="GO:0005524">
    <property type="term" value="F:ATP binding"/>
    <property type="evidence" value="ECO:0007669"/>
    <property type="project" value="UniProtKB-KW"/>
</dbReference>
<name>A0AAW9RN01_9GAMM</name>
<dbReference type="SUPFAM" id="SSF55021">
    <property type="entry name" value="ACT-like"/>
    <property type="match status" value="1"/>
</dbReference>
<feature type="binding site" evidence="8">
    <location>
        <position position="235"/>
    </location>
    <ligand>
        <name>ATP</name>
        <dbReference type="ChEBI" id="CHEBI:30616"/>
    </ligand>
</feature>
<dbReference type="InterPro" id="IPR018042">
    <property type="entry name" value="Aspartate_kinase_CS"/>
</dbReference>
<gene>
    <name evidence="12" type="ORF">V3330_14805</name>
</gene>
<evidence type="ECO:0000256" key="6">
    <source>
        <dbReference type="ARBA" id="ARBA00022840"/>
    </source>
</evidence>
<dbReference type="Gene3D" id="3.40.1160.10">
    <property type="entry name" value="Acetylglutamate kinase-like"/>
    <property type="match status" value="1"/>
</dbReference>
<dbReference type="GO" id="GO:0004072">
    <property type="term" value="F:aspartate kinase activity"/>
    <property type="evidence" value="ECO:0007669"/>
    <property type="project" value="UniProtKB-EC"/>
</dbReference>
<dbReference type="InterPro" id="IPR036393">
    <property type="entry name" value="AceGlu_kinase-like_sf"/>
</dbReference>
<evidence type="ECO:0000256" key="7">
    <source>
        <dbReference type="ARBA" id="ARBA00047872"/>
    </source>
</evidence>
<keyword evidence="3 9" id="KW-0808">Transferase</keyword>
<comment type="similarity">
    <text evidence="2 9">Belongs to the aspartokinase family.</text>
</comment>
<accession>A0AAW9RN01</accession>
<dbReference type="GO" id="GO:0009090">
    <property type="term" value="P:homoserine biosynthetic process"/>
    <property type="evidence" value="ECO:0007669"/>
    <property type="project" value="TreeGrafter"/>
</dbReference>
<organism evidence="12 13">
    <name type="scientific">Elongatibacter sediminis</name>
    <dbReference type="NCBI Taxonomy" id="3119006"/>
    <lineage>
        <taxon>Bacteria</taxon>
        <taxon>Pseudomonadati</taxon>
        <taxon>Pseudomonadota</taxon>
        <taxon>Gammaproteobacteria</taxon>
        <taxon>Chromatiales</taxon>
        <taxon>Wenzhouxiangellaceae</taxon>
        <taxon>Elongatibacter</taxon>
    </lineage>
</organism>
<comment type="pathway">
    <text evidence="10">Amino-acid biosynthesis; L-threonine biosynthesis; L-threonine from L-aspartate: step 1/5.</text>
</comment>
<keyword evidence="13" id="KW-1185">Reference proteome</keyword>
<dbReference type="NCBIfam" id="TIGR00657">
    <property type="entry name" value="asp_kinases"/>
    <property type="match status" value="1"/>
</dbReference>
<dbReference type="GO" id="GO:0005829">
    <property type="term" value="C:cytosol"/>
    <property type="evidence" value="ECO:0007669"/>
    <property type="project" value="TreeGrafter"/>
</dbReference>
<comment type="caution">
    <text evidence="12">The sequence shown here is derived from an EMBL/GenBank/DDBJ whole genome shotgun (WGS) entry which is preliminary data.</text>
</comment>
<keyword evidence="10" id="KW-0028">Amino-acid biosynthesis</keyword>
<dbReference type="PANTHER" id="PTHR21499:SF59">
    <property type="entry name" value="ASPARTOKINASE"/>
    <property type="match status" value="1"/>
</dbReference>
<comment type="catalytic activity">
    <reaction evidence="7 9">
        <text>L-aspartate + ATP = 4-phospho-L-aspartate + ADP</text>
        <dbReference type="Rhea" id="RHEA:23776"/>
        <dbReference type="ChEBI" id="CHEBI:29991"/>
        <dbReference type="ChEBI" id="CHEBI:30616"/>
        <dbReference type="ChEBI" id="CHEBI:57535"/>
        <dbReference type="ChEBI" id="CHEBI:456216"/>
        <dbReference type="EC" id="2.7.2.4"/>
    </reaction>
</comment>
<evidence type="ECO:0000259" key="11">
    <source>
        <dbReference type="Pfam" id="PF00696"/>
    </source>
</evidence>
<evidence type="ECO:0000256" key="2">
    <source>
        <dbReference type="ARBA" id="ARBA00010122"/>
    </source>
</evidence>
<dbReference type="Gene3D" id="3.30.70.260">
    <property type="match status" value="2"/>
</dbReference>
<dbReference type="EMBL" id="JAZHOG010000010">
    <property type="protein sequence ID" value="MEJ8568901.1"/>
    <property type="molecule type" value="Genomic_DNA"/>
</dbReference>
<proteinExistence type="inferred from homology"/>
<dbReference type="InterPro" id="IPR005260">
    <property type="entry name" value="Asp_kin_monofn"/>
</dbReference>